<organism evidence="8 9">
    <name type="scientific">Nocardioides panaciterrulae</name>
    <dbReference type="NCBI Taxonomy" id="661492"/>
    <lineage>
        <taxon>Bacteria</taxon>
        <taxon>Bacillati</taxon>
        <taxon>Actinomycetota</taxon>
        <taxon>Actinomycetes</taxon>
        <taxon>Propionibacteriales</taxon>
        <taxon>Nocardioidaceae</taxon>
        <taxon>Nocardioides</taxon>
    </lineage>
</organism>
<dbReference type="InterPro" id="IPR011006">
    <property type="entry name" value="CheY-like_superfamily"/>
</dbReference>
<dbReference type="InterPro" id="IPR039420">
    <property type="entry name" value="WalR-like"/>
</dbReference>
<dbReference type="PROSITE" id="PS50110">
    <property type="entry name" value="RESPONSE_REGULATORY"/>
    <property type="match status" value="1"/>
</dbReference>
<dbReference type="InterPro" id="IPR001789">
    <property type="entry name" value="Sig_transdc_resp-reg_receiver"/>
</dbReference>
<dbReference type="PROSITE" id="PS50043">
    <property type="entry name" value="HTH_LUXR_2"/>
    <property type="match status" value="1"/>
</dbReference>
<reference evidence="8 9" key="1">
    <citation type="submission" date="2020-07" db="EMBL/GenBank/DDBJ databases">
        <title>Sequencing the genomes of 1000 actinobacteria strains.</title>
        <authorList>
            <person name="Klenk H.-P."/>
        </authorList>
    </citation>
    <scope>NUCLEOTIDE SEQUENCE [LARGE SCALE GENOMIC DNA]</scope>
    <source>
        <strain evidence="8 9">DSM 21350</strain>
    </source>
</reference>
<evidence type="ECO:0000313" key="8">
    <source>
        <dbReference type="EMBL" id="NYD41092.1"/>
    </source>
</evidence>
<feature type="domain" description="HTH luxR-type" evidence="6">
    <location>
        <begin position="146"/>
        <end position="211"/>
    </location>
</feature>
<keyword evidence="9" id="KW-1185">Reference proteome</keyword>
<comment type="caution">
    <text evidence="8">The sequence shown here is derived from an EMBL/GenBank/DDBJ whole genome shotgun (WGS) entry which is preliminary data.</text>
</comment>
<evidence type="ECO:0000259" key="7">
    <source>
        <dbReference type="PROSITE" id="PS50110"/>
    </source>
</evidence>
<dbReference type="CDD" id="cd06170">
    <property type="entry name" value="LuxR_C_like"/>
    <property type="match status" value="1"/>
</dbReference>
<proteinExistence type="predicted"/>
<dbReference type="AlphaFoldDB" id="A0A7Y9J9X5"/>
<sequence>MTTVVIADDQALVRDGLRLILDVEDGIEVVGEASNGREAVRVAAELAPHVVLMDVRMPMLDGLAATREIVASWSATRVLMLTTYDEDAYLYEAIRAGASGFLLKDSRREQLVGAIRTVAAGDAVLHPELTRRLLDRFGRGPAPHGVPERLRCLTDRERQVLEQVARGATNAEISAALFLSEATVKTHLAHLTRKLDLRDRVHAVVTAYECGLVHPGE</sequence>
<evidence type="ECO:0000256" key="5">
    <source>
        <dbReference type="PROSITE-ProRule" id="PRU00169"/>
    </source>
</evidence>
<dbReference type="Pfam" id="PF00072">
    <property type="entry name" value="Response_reg"/>
    <property type="match status" value="1"/>
</dbReference>
<dbReference type="GO" id="GO:0003677">
    <property type="term" value="F:DNA binding"/>
    <property type="evidence" value="ECO:0007669"/>
    <property type="project" value="UniProtKB-KW"/>
</dbReference>
<dbReference type="RefSeq" id="WP_179662886.1">
    <property type="nucleotide sequence ID" value="NZ_JACCBG010000001.1"/>
</dbReference>
<protein>
    <submittedName>
        <fullName evidence="8">DNA-binding NarL/FixJ family response regulator</fullName>
    </submittedName>
</protein>
<evidence type="ECO:0000259" key="6">
    <source>
        <dbReference type="PROSITE" id="PS50043"/>
    </source>
</evidence>
<dbReference type="Pfam" id="PF00196">
    <property type="entry name" value="GerE"/>
    <property type="match status" value="1"/>
</dbReference>
<dbReference type="EMBL" id="JACCBG010000001">
    <property type="protein sequence ID" value="NYD41092.1"/>
    <property type="molecule type" value="Genomic_DNA"/>
</dbReference>
<keyword evidence="2" id="KW-0805">Transcription regulation</keyword>
<evidence type="ECO:0000256" key="3">
    <source>
        <dbReference type="ARBA" id="ARBA00023125"/>
    </source>
</evidence>
<dbReference type="Gene3D" id="3.40.50.2300">
    <property type="match status" value="1"/>
</dbReference>
<dbReference type="SMART" id="SM00448">
    <property type="entry name" value="REC"/>
    <property type="match status" value="1"/>
</dbReference>
<dbReference type="InterPro" id="IPR058245">
    <property type="entry name" value="NreC/VraR/RcsB-like_REC"/>
</dbReference>
<dbReference type="SUPFAM" id="SSF52172">
    <property type="entry name" value="CheY-like"/>
    <property type="match status" value="1"/>
</dbReference>
<dbReference type="GO" id="GO:0006355">
    <property type="term" value="P:regulation of DNA-templated transcription"/>
    <property type="evidence" value="ECO:0007669"/>
    <property type="project" value="InterPro"/>
</dbReference>
<keyword evidence="4" id="KW-0804">Transcription</keyword>
<dbReference type="CDD" id="cd17535">
    <property type="entry name" value="REC_NarL-like"/>
    <property type="match status" value="1"/>
</dbReference>
<dbReference type="Proteomes" id="UP000535511">
    <property type="component" value="Unassembled WGS sequence"/>
</dbReference>
<dbReference type="SUPFAM" id="SSF46894">
    <property type="entry name" value="C-terminal effector domain of the bipartite response regulators"/>
    <property type="match status" value="1"/>
</dbReference>
<keyword evidence="3 8" id="KW-0238">DNA-binding</keyword>
<evidence type="ECO:0000256" key="2">
    <source>
        <dbReference type="ARBA" id="ARBA00023015"/>
    </source>
</evidence>
<dbReference type="InterPro" id="IPR016032">
    <property type="entry name" value="Sig_transdc_resp-reg_C-effctor"/>
</dbReference>
<evidence type="ECO:0000256" key="4">
    <source>
        <dbReference type="ARBA" id="ARBA00023163"/>
    </source>
</evidence>
<feature type="modified residue" description="4-aspartylphosphate" evidence="5">
    <location>
        <position position="54"/>
    </location>
</feature>
<evidence type="ECO:0000256" key="1">
    <source>
        <dbReference type="ARBA" id="ARBA00022553"/>
    </source>
</evidence>
<gene>
    <name evidence="8" type="ORF">BJZ21_001175</name>
</gene>
<dbReference type="PANTHER" id="PTHR43214:SF24">
    <property type="entry name" value="TRANSCRIPTIONAL REGULATORY PROTEIN NARL-RELATED"/>
    <property type="match status" value="1"/>
</dbReference>
<keyword evidence="1 5" id="KW-0597">Phosphoprotein</keyword>
<dbReference type="InterPro" id="IPR000792">
    <property type="entry name" value="Tscrpt_reg_LuxR_C"/>
</dbReference>
<feature type="domain" description="Response regulatory" evidence="7">
    <location>
        <begin position="3"/>
        <end position="119"/>
    </location>
</feature>
<accession>A0A7Y9J9X5</accession>
<dbReference type="PROSITE" id="PS00622">
    <property type="entry name" value="HTH_LUXR_1"/>
    <property type="match status" value="1"/>
</dbReference>
<dbReference type="GO" id="GO:0000160">
    <property type="term" value="P:phosphorelay signal transduction system"/>
    <property type="evidence" value="ECO:0007669"/>
    <property type="project" value="InterPro"/>
</dbReference>
<name>A0A7Y9J9X5_9ACTN</name>
<evidence type="ECO:0000313" key="9">
    <source>
        <dbReference type="Proteomes" id="UP000535511"/>
    </source>
</evidence>
<dbReference type="PANTHER" id="PTHR43214">
    <property type="entry name" value="TWO-COMPONENT RESPONSE REGULATOR"/>
    <property type="match status" value="1"/>
</dbReference>
<dbReference type="SMART" id="SM00421">
    <property type="entry name" value="HTH_LUXR"/>
    <property type="match status" value="1"/>
</dbReference>
<dbReference type="PRINTS" id="PR00038">
    <property type="entry name" value="HTHLUXR"/>
</dbReference>